<organism evidence="2 3">
    <name type="scientific">Oncorhynchus tshawytscha</name>
    <name type="common">Chinook salmon</name>
    <name type="synonym">Salmo tshawytscha</name>
    <dbReference type="NCBI Taxonomy" id="74940"/>
    <lineage>
        <taxon>Eukaryota</taxon>
        <taxon>Metazoa</taxon>
        <taxon>Chordata</taxon>
        <taxon>Craniata</taxon>
        <taxon>Vertebrata</taxon>
        <taxon>Euteleostomi</taxon>
        <taxon>Actinopterygii</taxon>
        <taxon>Neopterygii</taxon>
        <taxon>Teleostei</taxon>
        <taxon>Protacanthopterygii</taxon>
        <taxon>Salmoniformes</taxon>
        <taxon>Salmonidae</taxon>
        <taxon>Salmoninae</taxon>
        <taxon>Oncorhynchus</taxon>
    </lineage>
</organism>
<proteinExistence type="predicted"/>
<dbReference type="PANTHER" id="PTHR10226:SF7">
    <property type="entry name" value="A-KINASE ANCHOR PROTEIN SPHKAP"/>
    <property type="match status" value="1"/>
</dbReference>
<dbReference type="InterPro" id="IPR008382">
    <property type="entry name" value="SPHK1-interactor_AKAP_110"/>
</dbReference>
<feature type="region of interest" description="Disordered" evidence="1">
    <location>
        <begin position="1000"/>
        <end position="1040"/>
    </location>
</feature>
<evidence type="ECO:0000313" key="2">
    <source>
        <dbReference type="Ensembl" id="ENSOTSP00005112430.1"/>
    </source>
</evidence>
<name>A0AAZ3P7E2_ONCTS</name>
<feature type="compositionally biased region" description="Basic and acidic residues" evidence="1">
    <location>
        <begin position="1354"/>
        <end position="1376"/>
    </location>
</feature>
<feature type="compositionally biased region" description="Polar residues" evidence="1">
    <location>
        <begin position="751"/>
        <end position="768"/>
    </location>
</feature>
<gene>
    <name evidence="2" type="primary">SPHKAP</name>
</gene>
<feature type="compositionally biased region" description="Low complexity" evidence="1">
    <location>
        <begin position="808"/>
        <end position="822"/>
    </location>
</feature>
<reference evidence="2" key="2">
    <citation type="submission" date="2025-08" db="UniProtKB">
        <authorList>
            <consortium name="Ensembl"/>
        </authorList>
    </citation>
    <scope>IDENTIFICATION</scope>
</reference>
<feature type="region of interest" description="Disordered" evidence="1">
    <location>
        <begin position="1281"/>
        <end position="1444"/>
    </location>
</feature>
<dbReference type="Proteomes" id="UP000694402">
    <property type="component" value="Unassembled WGS sequence"/>
</dbReference>
<reference evidence="2" key="3">
    <citation type="submission" date="2025-09" db="UniProtKB">
        <authorList>
            <consortium name="Ensembl"/>
        </authorList>
    </citation>
    <scope>IDENTIFICATION</scope>
</reference>
<dbReference type="GO" id="GO:0005739">
    <property type="term" value="C:mitochondrion"/>
    <property type="evidence" value="ECO:0007669"/>
    <property type="project" value="TreeGrafter"/>
</dbReference>
<keyword evidence="3" id="KW-1185">Reference proteome</keyword>
<reference evidence="3" key="1">
    <citation type="journal article" date="2018" name="PLoS ONE">
        <title>Chinook salmon (Oncorhynchus tshawytscha) genome and transcriptome.</title>
        <authorList>
            <person name="Christensen K.A."/>
            <person name="Leong J.S."/>
            <person name="Sakhrani D."/>
            <person name="Biagi C.A."/>
            <person name="Minkley D.R."/>
            <person name="Withler R.E."/>
            <person name="Rondeau E.B."/>
            <person name="Koop B.F."/>
            <person name="Devlin R.H."/>
        </authorList>
    </citation>
    <scope>NUCLEOTIDE SEQUENCE [LARGE SCALE GENOMIC DNA]</scope>
</reference>
<dbReference type="GeneTree" id="ENSGT00940000153313"/>
<feature type="compositionally biased region" description="Low complexity" evidence="1">
    <location>
        <begin position="1394"/>
        <end position="1409"/>
    </location>
</feature>
<accession>A0AAZ3P7E2</accession>
<feature type="region of interest" description="Disordered" evidence="1">
    <location>
        <begin position="254"/>
        <end position="302"/>
    </location>
</feature>
<protein>
    <recommendedName>
        <fullName evidence="4">A-kinase anchor protein SPHKAP-like</fullName>
    </recommendedName>
</protein>
<feature type="region of interest" description="Disordered" evidence="1">
    <location>
        <begin position="975"/>
        <end position="994"/>
    </location>
</feature>
<dbReference type="Ensembl" id="ENSOTST00005189923.1">
    <property type="protein sequence ID" value="ENSOTSP00005112430.1"/>
    <property type="gene ID" value="ENSOTSG00005024406.2"/>
</dbReference>
<feature type="compositionally biased region" description="Polar residues" evidence="1">
    <location>
        <begin position="1025"/>
        <end position="1040"/>
    </location>
</feature>
<feature type="region of interest" description="Disordered" evidence="1">
    <location>
        <begin position="735"/>
        <end position="768"/>
    </location>
</feature>
<feature type="compositionally biased region" description="Basic and acidic residues" evidence="1">
    <location>
        <begin position="1428"/>
        <end position="1441"/>
    </location>
</feature>
<feature type="compositionally biased region" description="Polar residues" evidence="1">
    <location>
        <begin position="261"/>
        <end position="271"/>
    </location>
</feature>
<sequence length="1552" mass="168873">MAGAKCLLKTPGNFQSSAMFESSESGDAEGVSTDSTLGSSVTACKKVLCSSSVLDSSEYWLRNEKALCRLGLLEDDAEGGSNTMCFVNLDQQKVDRHNDSCIKKLASISPDLPKLVGSLSVRQPKVNEILLLGGLETPDPSHPHQYPTHTQGQRGTDVCLVQCPGGRRPTSIIYEINKFLIGLQWGQERQGSQGRMMAGQRMDDDTNRSFSSIEEDFLTASEHLGDDSEDDGLRNECSDVAVGLADAAHSDRPACQRGRLGQNQWQVSPASEDSEVTICSPPATKKQGGRAPARASGHHNKESAGHYATNLAESVLQDAFIRLSQDEPSFATEAAVSMTPGSHRPPAVLTSTGVEEPSRARACSFELPKIVIVQSPDNCEGLPEWLGTQASHVAVEYGVGGAARQVTAEHGPEAHSFHPTTTTSGRHPNKPLQQALACAASVIGTISSPQVAEQLAMEPTEEDMEREGQRDPEGTDYSFSSAMCGMAQVAGAVAVVELAKEAEEGGCESEDDSTTEVYSAASVGLLSAAQASTAITLHCSIAEGTSIEAFRTSIAEVLHKEAAGVLAQPQDYKSVAHLLESTHNRIVDGITSPKKSYLDKMDETEVDDFISEVANGLFKHAFEKAKKKRELEGPGKDVPNIQGFLQESVSNVLFDVLCLTSKRIGDISKYDIGSFDRQEGDVGSRDYEAAATTKEPFSQLQRFDGSSQPDNYEAHWAEKTPIYCAIREDKYGLERESEPYGSHSSPHFREQQQLGQAQTKVSSSTKDCYDLQGQQARGNIREPFTESLAHQVSSSLGTEKRWRASTDSRQSSLTPQSSFSSSSTGALVCLKMDSESRTTPVNYFADDLATTVVSMATELAAICLENSSGKQPWFCALKGAAGYYPEGGYLLPSCCTALRRKEGQNGGVASKKHRPPRLSEIKRKTEEQPELMECLVNRVVDETVNLDDMPQTLDPFALFASEVTARIMNCPELNVVDTSKPGQQTRSRLQCERWSRGKAASYESIPEEDAGPPGTPNTLGPGSRLGQNLSRGGSISKQSSCESITDEFSRFMVNQMEMEGRGFDLLLDYYAGENASSILAAAVQQAATKKNGHLNVRATSCLSKQSSTESITEEFYRFMLKDMDMESKDYSMGRTKEWSNSLLPPSPRTLFCIRQSSVPDRRFSDSRLTVNSPIKANSFDGFVRNVHGDTLNIYPTNSVQVSATGLCKSDSCLYQRGQTDQITDMLIHETWSSSIESLMRKNKIIADPEDSIDLVDAESQTHMLQYANRLAADIVETGKSALQDGDGAGGGGVVGRQQHMPVGERRRGFKQSRPGCTRSRASQEQPGGGGDSTCSAAGPPIRGPREVPVPVIHIETDQRDDPESENPVERAWHHPWDPAPPEGTAQWRAERASVSRSRNGNSSTSSLGLADLEGLSDIPSQSTVNSEEADKGHLRESKENVNEGSSLWTVGGSSSHRELLVVNCDLDPECVDSELRLALQWIAASELGLHAVYFRKCKERTSKFQRVLQLVSQKAWRIGDLFNAVIQFCKLHQEEDGGSSLSSLFDWLLETH</sequence>
<feature type="compositionally biased region" description="Polar residues" evidence="1">
    <location>
        <begin position="976"/>
        <end position="988"/>
    </location>
</feature>
<dbReference type="GO" id="GO:0051018">
    <property type="term" value="F:protein kinase A binding"/>
    <property type="evidence" value="ECO:0007669"/>
    <property type="project" value="TreeGrafter"/>
</dbReference>
<feature type="region of interest" description="Disordered" evidence="1">
    <location>
        <begin position="790"/>
        <end position="822"/>
    </location>
</feature>
<dbReference type="PANTHER" id="PTHR10226">
    <property type="entry name" value="A KINASE ANCHOR PROTEIN"/>
    <property type="match status" value="1"/>
</dbReference>
<evidence type="ECO:0000313" key="3">
    <source>
        <dbReference type="Proteomes" id="UP000694402"/>
    </source>
</evidence>
<evidence type="ECO:0008006" key="4">
    <source>
        <dbReference type="Google" id="ProtNLM"/>
    </source>
</evidence>
<evidence type="ECO:0000256" key="1">
    <source>
        <dbReference type="SAM" id="MobiDB-lite"/>
    </source>
</evidence>